<keyword evidence="4" id="KW-0378">Hydrolase</keyword>
<evidence type="ECO:0000256" key="1">
    <source>
        <dbReference type="ARBA" id="ARBA00010211"/>
    </source>
</evidence>
<evidence type="ECO:0000313" key="5">
    <source>
        <dbReference type="Proteomes" id="UP000672039"/>
    </source>
</evidence>
<dbReference type="InterPro" id="IPR036663">
    <property type="entry name" value="Fumarylacetoacetase_C_sf"/>
</dbReference>
<name>A0ABX7WP90_9GAMM</name>
<comment type="similarity">
    <text evidence="1">Belongs to the FAH family.</text>
</comment>
<dbReference type="InterPro" id="IPR051121">
    <property type="entry name" value="FAH"/>
</dbReference>
<evidence type="ECO:0000313" key="4">
    <source>
        <dbReference type="EMBL" id="QTR45187.1"/>
    </source>
</evidence>
<reference evidence="4 5" key="1">
    <citation type="submission" date="2021-04" db="EMBL/GenBank/DDBJ databases">
        <title>Genomics, taxonomy and metabolism of representatives of sulfur bacteria of the genus Thiothrix: Thiothrix fructosivorans QT, Thiothrix unzii A1T and three new species, Thiothrix subterranea sp. nov., Thiothrix litoralis sp. nov. and 'Candidatus Thiothrix anitrata' sp. nov.</title>
        <authorList>
            <person name="Ravin N.V."/>
            <person name="Smolyakov D."/>
            <person name="Rudenko T.S."/>
            <person name="Mardanov A.V."/>
            <person name="Beletsky A.V."/>
            <person name="Markov N.D."/>
            <person name="Fomenkov A.I."/>
            <person name="Roberts R.J."/>
            <person name="Karnachuk O.V."/>
            <person name="Novikov A."/>
            <person name="Grabovich M.Y."/>
        </authorList>
    </citation>
    <scope>NUCLEOTIDE SEQUENCE [LARGE SCALE GENOMIC DNA]</scope>
    <source>
        <strain evidence="4 5">AS</strain>
    </source>
</reference>
<dbReference type="PANTHER" id="PTHR42796:SF4">
    <property type="entry name" value="FUMARYLACETOACETATE HYDROLASE DOMAIN-CONTAINING PROTEIN 2A"/>
    <property type="match status" value="1"/>
</dbReference>
<protein>
    <submittedName>
        <fullName evidence="4">Fumarylacetoacetate hydrolase family protein</fullName>
    </submittedName>
</protein>
<feature type="domain" description="Fumarylacetoacetase-like C-terminal" evidence="3">
    <location>
        <begin position="80"/>
        <end position="290"/>
    </location>
</feature>
<dbReference type="SUPFAM" id="SSF56529">
    <property type="entry name" value="FAH"/>
    <property type="match status" value="1"/>
</dbReference>
<dbReference type="Pfam" id="PF01557">
    <property type="entry name" value="FAA_hydrolase"/>
    <property type="match status" value="1"/>
</dbReference>
<keyword evidence="2" id="KW-0479">Metal-binding</keyword>
<dbReference type="Gene3D" id="3.90.850.10">
    <property type="entry name" value="Fumarylacetoacetase-like, C-terminal domain"/>
    <property type="match status" value="1"/>
</dbReference>
<accession>A0ABX7WP90</accession>
<gene>
    <name evidence="4" type="ORF">J9253_14405</name>
</gene>
<keyword evidence="5" id="KW-1185">Reference proteome</keyword>
<dbReference type="GO" id="GO:0016787">
    <property type="term" value="F:hydrolase activity"/>
    <property type="evidence" value="ECO:0007669"/>
    <property type="project" value="UniProtKB-KW"/>
</dbReference>
<dbReference type="EMBL" id="CP072801">
    <property type="protein sequence ID" value="QTR45187.1"/>
    <property type="molecule type" value="Genomic_DNA"/>
</dbReference>
<proteinExistence type="inferred from homology"/>
<organism evidence="4 5">
    <name type="scientific">Thiothrix litoralis</name>
    <dbReference type="NCBI Taxonomy" id="2891210"/>
    <lineage>
        <taxon>Bacteria</taxon>
        <taxon>Pseudomonadati</taxon>
        <taxon>Pseudomonadota</taxon>
        <taxon>Gammaproteobacteria</taxon>
        <taxon>Thiotrichales</taxon>
        <taxon>Thiotrichaceae</taxon>
        <taxon>Thiothrix</taxon>
    </lineage>
</organism>
<sequence length="294" mass="31459">MKLGTCLYNNQTFVCIAQTEGVLLPALDPAFDQAAWRDMISLIESGTDLSAMLANATDAMRVKFADITLLAPIPRPRKNVMCLGLNYLEHAEETANQIGRTGKAPQYPIVFTKCPTSVIGQDATVPFDPDTCSQLDWEAELGVVLGKGGKKIAAANALDHVFGYTVINDLSARDIQLSHKQYFLGKSLDGGCPMGPWIVTADDIADPQNLAIACRVNGVTKQASNTRNMIFNVASIIEWLSRGMTLEAGDVIATGTPSGVGFVREPPEFLLPGDVVECEVESVGVLRNSISAAG</sequence>
<evidence type="ECO:0000259" key="3">
    <source>
        <dbReference type="Pfam" id="PF01557"/>
    </source>
</evidence>
<evidence type="ECO:0000256" key="2">
    <source>
        <dbReference type="ARBA" id="ARBA00022723"/>
    </source>
</evidence>
<dbReference type="RefSeq" id="WP_210221612.1">
    <property type="nucleotide sequence ID" value="NZ_CP072801.1"/>
</dbReference>
<dbReference type="InterPro" id="IPR011234">
    <property type="entry name" value="Fumarylacetoacetase-like_C"/>
</dbReference>
<dbReference type="Proteomes" id="UP000672039">
    <property type="component" value="Chromosome"/>
</dbReference>
<dbReference type="PANTHER" id="PTHR42796">
    <property type="entry name" value="FUMARYLACETOACETATE HYDROLASE DOMAIN-CONTAINING PROTEIN 2A-RELATED"/>
    <property type="match status" value="1"/>
</dbReference>